<reference evidence="1 2" key="1">
    <citation type="submission" date="2020-10" db="EMBL/GenBank/DDBJ databases">
        <title>Aquamicrobium zhengzhouensis sp. nov., a exopolysaccharide producing bacterium isolated from farmland soil.</title>
        <authorList>
            <person name="Wang X."/>
        </authorList>
    </citation>
    <scope>NUCLEOTIDE SEQUENCE [LARGE SCALE GENOMIC DNA]</scope>
    <source>
        <strain evidence="2">cd-1</strain>
    </source>
</reference>
<protein>
    <submittedName>
        <fullName evidence="1">Uncharacterized protein</fullName>
    </submittedName>
</protein>
<accession>A0ABS0SAL5</accession>
<dbReference type="EMBL" id="JADGMQ010000003">
    <property type="protein sequence ID" value="MBI1620330.1"/>
    <property type="molecule type" value="Genomic_DNA"/>
</dbReference>
<evidence type="ECO:0000313" key="2">
    <source>
        <dbReference type="Proteomes" id="UP000601789"/>
    </source>
</evidence>
<dbReference type="Proteomes" id="UP000601789">
    <property type="component" value="Unassembled WGS sequence"/>
</dbReference>
<gene>
    <name evidence="1" type="ORF">IOD40_06585</name>
</gene>
<name>A0ABS0SAL5_9HYPH</name>
<evidence type="ECO:0000313" key="1">
    <source>
        <dbReference type="EMBL" id="MBI1620330.1"/>
    </source>
</evidence>
<proteinExistence type="predicted"/>
<comment type="caution">
    <text evidence="1">The sequence shown here is derived from an EMBL/GenBank/DDBJ whole genome shotgun (WGS) entry which is preliminary data.</text>
</comment>
<keyword evidence="2" id="KW-1185">Reference proteome</keyword>
<dbReference type="RefSeq" id="WP_198475586.1">
    <property type="nucleotide sequence ID" value="NZ_JADGMQ010000003.1"/>
</dbReference>
<organism evidence="1 2">
    <name type="scientific">Aquamicrobium zhengzhouense</name>
    <dbReference type="NCBI Taxonomy" id="2781738"/>
    <lineage>
        <taxon>Bacteria</taxon>
        <taxon>Pseudomonadati</taxon>
        <taxon>Pseudomonadota</taxon>
        <taxon>Alphaproteobacteria</taxon>
        <taxon>Hyphomicrobiales</taxon>
        <taxon>Phyllobacteriaceae</taxon>
        <taxon>Aquamicrobium</taxon>
    </lineage>
</organism>
<sequence length="77" mass="8421">MATDIEITKERIREHLLARANAFAASHGTSLSAISAEAISDSKFLPEVASGKKQNFTLNTYQRVIDWIDARESGEAA</sequence>